<evidence type="ECO:0000313" key="3">
    <source>
        <dbReference type="Proteomes" id="UP000001294"/>
    </source>
</evidence>
<evidence type="ECO:0000256" key="1">
    <source>
        <dbReference type="SAM" id="MobiDB-lite"/>
    </source>
</evidence>
<protein>
    <submittedName>
        <fullName evidence="2">Uncharacterized protein</fullName>
    </submittedName>
</protein>
<sequence length="645" mass="68759">MGFMPNSPIFLDYGEFFMNSSNILSVPYQSVTAAFESPVAFNFTAVDGFDWTQPYPGSSRNDHSVYLEIAQEMALSESIVENATTVLSSLTFGLPDGMSSRGQPLAMDPSWYICRHVFISTKPEAKLAVDGGSKCDFLSETCQADLKASLTQDWGNAADGTMCSALGFDPIPPSCQDSFGFARQDVMAFDAAFLANTTLAPAQTSKEQQQYSWRIGTGYHDPRDASAYALAANRTYLIATVWGYSQDSKLVQVPEVSFSCLSSGASYVPPSPASPPSTTTTTTTTTTSSSSISSPTQTSISSNSAFKDDFSSGSMAQWTTYDGSFAASSGALVGSNSFGGKALINSNYGNFLYEVDVTLPSTSGNAGLIFRVTNPSNGADAYNGYYVGISTSGTFVGRASNSWTSLGSASVDLAINQPHHVKVEVVDTMLNVFVDDMNHVLVSVTDGTYTSGMNGVRVYGTDATFDNIQINPLIFGDDFSSGTMDKWTTIDGQYQVSSNRTVLTASPAAKAVTTGVTSDNIIYEADISIDSSPNGNGGLIFRVSNARPGADTYNGYYVGIGLGYVVFGFANTNWNEIQRADAADINAGQTYHLMVQTSGDTVSIFVDDLNTPRMVVKDDTYTTGLSGLRAYTTTMSVSNLRIYAA</sequence>
<dbReference type="AlphaFoldDB" id="B6Q5C9"/>
<organism evidence="2 3">
    <name type="scientific">Talaromyces marneffei (strain ATCC 18224 / CBS 334.59 / QM 7333)</name>
    <name type="common">Penicillium marneffei</name>
    <dbReference type="NCBI Taxonomy" id="441960"/>
    <lineage>
        <taxon>Eukaryota</taxon>
        <taxon>Fungi</taxon>
        <taxon>Dikarya</taxon>
        <taxon>Ascomycota</taxon>
        <taxon>Pezizomycotina</taxon>
        <taxon>Eurotiomycetes</taxon>
        <taxon>Eurotiomycetidae</taxon>
        <taxon>Eurotiales</taxon>
        <taxon>Trichocomaceae</taxon>
        <taxon>Talaromyces</taxon>
        <taxon>Talaromyces sect. Talaromyces</taxon>
    </lineage>
</organism>
<name>B6Q5C9_TALMQ</name>
<proteinExistence type="predicted"/>
<feature type="region of interest" description="Disordered" evidence="1">
    <location>
        <begin position="266"/>
        <end position="301"/>
    </location>
</feature>
<feature type="compositionally biased region" description="Low complexity" evidence="1">
    <location>
        <begin position="276"/>
        <end position="301"/>
    </location>
</feature>
<reference evidence="3" key="1">
    <citation type="journal article" date="2015" name="Genome Announc.">
        <title>Genome sequence of the AIDS-associated pathogen Penicillium marneffei (ATCC18224) and its near taxonomic relative Talaromyces stipitatus (ATCC10500).</title>
        <authorList>
            <person name="Nierman W.C."/>
            <person name="Fedorova-Abrams N.D."/>
            <person name="Andrianopoulos A."/>
        </authorList>
    </citation>
    <scope>NUCLEOTIDE SEQUENCE [LARGE SCALE GENOMIC DNA]</scope>
    <source>
        <strain evidence="3">ATCC 18224 / CBS 334.59 / QM 7333</strain>
    </source>
</reference>
<dbReference type="OrthoDB" id="4526039at2759"/>
<gene>
    <name evidence="2" type="ORF">PMAA_022810</name>
</gene>
<dbReference type="Gene3D" id="2.60.120.560">
    <property type="entry name" value="Exo-inulinase, domain 1"/>
    <property type="match status" value="2"/>
</dbReference>
<keyword evidence="3" id="KW-1185">Reference proteome</keyword>
<dbReference type="EMBL" id="DS995899">
    <property type="protein sequence ID" value="EEA27404.1"/>
    <property type="molecule type" value="Genomic_DNA"/>
</dbReference>
<evidence type="ECO:0000313" key="2">
    <source>
        <dbReference type="EMBL" id="EEA27404.1"/>
    </source>
</evidence>
<dbReference type="VEuPathDB" id="FungiDB:PMAA_022810"/>
<dbReference type="HOGENOM" id="CLU_446322_0_0_1"/>
<accession>B6Q5C9</accession>
<dbReference type="Proteomes" id="UP000001294">
    <property type="component" value="Unassembled WGS sequence"/>
</dbReference>